<dbReference type="AlphaFoldDB" id="A0A2V5IBL9"/>
<protein>
    <submittedName>
        <fullName evidence="2">Uncharacterized protein</fullName>
    </submittedName>
</protein>
<feature type="region of interest" description="Disordered" evidence="1">
    <location>
        <begin position="92"/>
        <end position="126"/>
    </location>
</feature>
<feature type="compositionally biased region" description="Polar residues" evidence="1">
    <location>
        <begin position="1"/>
        <end position="15"/>
    </location>
</feature>
<evidence type="ECO:0000313" key="2">
    <source>
        <dbReference type="EMBL" id="PYI34165.1"/>
    </source>
</evidence>
<feature type="region of interest" description="Disordered" evidence="1">
    <location>
        <begin position="167"/>
        <end position="207"/>
    </location>
</feature>
<keyword evidence="3" id="KW-1185">Reference proteome</keyword>
<sequence>MPAVQSTPNTPQNNDSQKHRCFFQPPQSNNPTTTFRILSDPHLKITQQYLTHDVPASAQNLLLADYEPYRAFLQNQTTRFARVLLVPSNHEFHGGNRSGGPRVKPTPRTGRGAVLPRPANGPAPAQLRDPIRVVDVVDKNHAKSPRFPEEIHGWTVEAHNAAYAAESRDEMRAVQLQEQQQQQQQQQQQAAANIPDSVQEPPRCSWW</sequence>
<dbReference type="EMBL" id="KZ825478">
    <property type="protein sequence ID" value="PYI34165.1"/>
    <property type="molecule type" value="Genomic_DNA"/>
</dbReference>
<reference evidence="2 3" key="1">
    <citation type="submission" date="2018-02" db="EMBL/GenBank/DDBJ databases">
        <title>The genomes of Aspergillus section Nigri reveals drivers in fungal speciation.</title>
        <authorList>
            <consortium name="DOE Joint Genome Institute"/>
            <person name="Vesth T.C."/>
            <person name="Nybo J."/>
            <person name="Theobald S."/>
            <person name="Brandl J."/>
            <person name="Frisvad J.C."/>
            <person name="Nielsen K.F."/>
            <person name="Lyhne E.K."/>
            <person name="Kogle M.E."/>
            <person name="Kuo A."/>
            <person name="Riley R."/>
            <person name="Clum A."/>
            <person name="Nolan M."/>
            <person name="Lipzen A."/>
            <person name="Salamov A."/>
            <person name="Henrissat B."/>
            <person name="Wiebenga A."/>
            <person name="De vries R.P."/>
            <person name="Grigoriev I.V."/>
            <person name="Mortensen U.H."/>
            <person name="Andersen M.R."/>
            <person name="Baker S.E."/>
        </authorList>
    </citation>
    <scope>NUCLEOTIDE SEQUENCE [LARGE SCALE GENOMIC DNA]</scope>
    <source>
        <strain evidence="2 3">CBS 114.80</strain>
    </source>
</reference>
<name>A0A2V5IBL9_9EURO</name>
<feature type="compositionally biased region" description="Low complexity" evidence="1">
    <location>
        <begin position="175"/>
        <end position="189"/>
    </location>
</feature>
<feature type="region of interest" description="Disordered" evidence="1">
    <location>
        <begin position="1"/>
        <end position="31"/>
    </location>
</feature>
<accession>A0A2V5IBL9</accession>
<gene>
    <name evidence="2" type="ORF">BP00DRAFT_454986</name>
</gene>
<organism evidence="2 3">
    <name type="scientific">Aspergillus indologenus CBS 114.80</name>
    <dbReference type="NCBI Taxonomy" id="1450541"/>
    <lineage>
        <taxon>Eukaryota</taxon>
        <taxon>Fungi</taxon>
        <taxon>Dikarya</taxon>
        <taxon>Ascomycota</taxon>
        <taxon>Pezizomycotina</taxon>
        <taxon>Eurotiomycetes</taxon>
        <taxon>Eurotiomycetidae</taxon>
        <taxon>Eurotiales</taxon>
        <taxon>Aspergillaceae</taxon>
        <taxon>Aspergillus</taxon>
        <taxon>Aspergillus subgen. Circumdati</taxon>
    </lineage>
</organism>
<evidence type="ECO:0000256" key="1">
    <source>
        <dbReference type="SAM" id="MobiDB-lite"/>
    </source>
</evidence>
<dbReference type="Proteomes" id="UP000248817">
    <property type="component" value="Unassembled WGS sequence"/>
</dbReference>
<proteinExistence type="predicted"/>
<evidence type="ECO:0000313" key="3">
    <source>
        <dbReference type="Proteomes" id="UP000248817"/>
    </source>
</evidence>